<feature type="region of interest" description="Disordered" evidence="1">
    <location>
        <begin position="415"/>
        <end position="436"/>
    </location>
</feature>
<dbReference type="Proteomes" id="UP000324194">
    <property type="component" value="Chromosome 1"/>
</dbReference>
<sequence>MQSFINHVDKLICDIDNSIINLRIKYSMSAIIGSGKKSGFYLFENNNDSQPKILAEHMRKLLSIRKELREKINQDTDKIYYRDHYKLTQQDQIRAQILYKNIQDYLYLQQAFIKASEVYLQLSEHEKSVYWSLIKPDHPASIQAEFHRFLQQCDFSKIAVNHNNYLKAFSYLFQNFHSDKARDLLNQIVILANQNQVTFVYQMGNQNEIQPVVAGESPDEELKIKETIFSKFRNPLPQQTANELFASNLEAYLIFLKENLCRGNVSAIKSLIVIIPKNDEIHFCHAVKYIDNKPVVTCCMLDFAQLNLHEFAHGHAYLQGHCIHPDVNIVPLPRDVVIYNNAEELRNITQSPFSENILDVEGPQRIGHKGILSWAPGELDADELYYMRDANYDLANQAIEVLYNSNYCRVKPYTQAIDPPAQPQEVNPPPRHDIKN</sequence>
<dbReference type="KEGG" id="asip:AQUSIP_06960"/>
<evidence type="ECO:0000313" key="3">
    <source>
        <dbReference type="Proteomes" id="UP000324194"/>
    </source>
</evidence>
<organism evidence="2 3">
    <name type="scientific">Aquicella siphonis</name>
    <dbReference type="NCBI Taxonomy" id="254247"/>
    <lineage>
        <taxon>Bacteria</taxon>
        <taxon>Pseudomonadati</taxon>
        <taxon>Pseudomonadota</taxon>
        <taxon>Gammaproteobacteria</taxon>
        <taxon>Legionellales</taxon>
        <taxon>Coxiellaceae</taxon>
        <taxon>Aquicella</taxon>
    </lineage>
</organism>
<reference evidence="2 3" key="1">
    <citation type="submission" date="2019-08" db="EMBL/GenBank/DDBJ databases">
        <authorList>
            <person name="Guy L."/>
        </authorList>
    </citation>
    <scope>NUCLEOTIDE SEQUENCE [LARGE SCALE GENOMIC DNA]</scope>
    <source>
        <strain evidence="2 3">SGT-108</strain>
    </source>
</reference>
<proteinExistence type="predicted"/>
<protein>
    <submittedName>
        <fullName evidence="2">Uncharacterized protein</fullName>
    </submittedName>
</protein>
<name>A0A5E4PGD3_9COXI</name>
<gene>
    <name evidence="2" type="ORF">AQUSIP_06960</name>
</gene>
<dbReference type="EMBL" id="LR699119">
    <property type="protein sequence ID" value="VVC75406.1"/>
    <property type="molecule type" value="Genomic_DNA"/>
</dbReference>
<dbReference type="AlphaFoldDB" id="A0A5E4PGD3"/>
<evidence type="ECO:0000313" key="2">
    <source>
        <dbReference type="EMBL" id="VVC75406.1"/>
    </source>
</evidence>
<feature type="compositionally biased region" description="Pro residues" evidence="1">
    <location>
        <begin position="420"/>
        <end position="429"/>
    </location>
</feature>
<accession>A0A5E4PGD3</accession>
<dbReference type="RefSeq" id="WP_148338693.1">
    <property type="nucleotide sequence ID" value="NZ_LR699119.1"/>
</dbReference>
<keyword evidence="3" id="KW-1185">Reference proteome</keyword>
<evidence type="ECO:0000256" key="1">
    <source>
        <dbReference type="SAM" id="MobiDB-lite"/>
    </source>
</evidence>